<feature type="binding site" evidence="11">
    <location>
        <position position="642"/>
    </location>
    <ligand>
        <name>Zn(2+)</name>
        <dbReference type="ChEBI" id="CHEBI:29105"/>
        <note>catalytic</note>
    </ligand>
</feature>
<dbReference type="GO" id="GO:0003871">
    <property type="term" value="F:5-methyltetrahydropteroyltriglutamate-homocysteine S-methyltransferase activity"/>
    <property type="evidence" value="ECO:0007669"/>
    <property type="project" value="UniProtKB-UniRule"/>
</dbReference>
<dbReference type="RefSeq" id="WP_142608068.1">
    <property type="nucleotide sequence ID" value="NZ_VDGG01000032.1"/>
</dbReference>
<dbReference type="EMBL" id="VDGG01000032">
    <property type="protein sequence ID" value="TQR10982.1"/>
    <property type="molecule type" value="Genomic_DNA"/>
</dbReference>
<feature type="binding site" evidence="13">
    <location>
        <position position="644"/>
    </location>
    <ligand>
        <name>Zn(2+)</name>
        <dbReference type="ChEBI" id="CHEBI:29105"/>
        <label>1</label>
        <note>catalytic</note>
    </ligand>
</feature>
<keyword evidence="18" id="KW-1185">Reference proteome</keyword>
<evidence type="ECO:0000256" key="13">
    <source>
        <dbReference type="PIRSR" id="PIRSR000382-2"/>
    </source>
</evidence>
<feature type="binding site" evidence="12">
    <location>
        <position position="21"/>
    </location>
    <ligand>
        <name>5-methyltetrahydropteroyltri-L-glutamate</name>
        <dbReference type="ChEBI" id="CHEBI:58207"/>
    </ligand>
</feature>
<dbReference type="HAMAP" id="MF_00172">
    <property type="entry name" value="Meth_synth"/>
    <property type="match status" value="1"/>
</dbReference>
<dbReference type="UniPathway" id="UPA00051">
    <property type="reaction ID" value="UER00082"/>
</dbReference>
<evidence type="ECO:0000313" key="17">
    <source>
        <dbReference type="EMBL" id="TQR10982.1"/>
    </source>
</evidence>
<sequence length="761" mass="86027">MVNVQSSNIGYPRIGEKREWKRALESFWNGNISEEKLLATTDAIRLENLRKQKELGVDLIPVGDFSLYDHVLDTSVMFGVVPKRFEYKGGKVSLETYFAIARGNKDAVASEMTKWFNTNYHYIVPELEGVTPKLVENRPLTFYKEAKEKLGIYGKPVLLGPVTYIKLARTENFSSLLQQFTPLYIQVLKELAEAGAQWVQVDEPILTSKLSSEELEQVKQVYAAIQEAVPELNIILQTYFEKVANYEAVAALPVKGLGLDFVHGDSLELLQKYGFPKDKVLFAGVIDGRNVWRADLDKKVALLNEIQTYVEKDRLIVQPSASLLHVPVSTKLEERLDQVIKGGLAFADEKLTEIVLLSKGVHEGAVAIEEGLEASRNALSVLNNSKYRQNAKVKGNIEKLIEQDVNRTLPFAERIKKQQQRFNLPLLPTTTIGSLPQTPEVRQTRSKWRKGEITDQAYEQFVQQQIEKWIKIQEEIGIDVLVHGEFERTDMVEYFGEKFDGFAVSQFGWVQSYGSRCVKPPLILGDVAFSEPITVKESVYAQSLTKKPVKGMLTGPVTILNWSFVRDDIPRFDVLNQIAYALRQEIEELEKNGIGMIQVDEPAIREGLPLDPEKSDEYLNAAVYAFKLATSSVKNDTQIHTHMCYSEFSGIIDSISALDADVISIETSRSHGEIISAFEKNTYDKEIGLGVYDIHSPRVPSKEEMKKNINRALQTIKPTQFWVNPDCGLKTRKEEETIEGLKVMLEAAKEVRESQLAIIQK</sequence>
<evidence type="ECO:0000256" key="9">
    <source>
        <dbReference type="ARBA" id="ARBA00022833"/>
    </source>
</evidence>
<evidence type="ECO:0000256" key="14">
    <source>
        <dbReference type="PIRSR" id="PIRSR000382-3"/>
    </source>
</evidence>
<organism evidence="17 18">
    <name type="scientific">Psychrobacillus soli</name>
    <dbReference type="NCBI Taxonomy" id="1543965"/>
    <lineage>
        <taxon>Bacteria</taxon>
        <taxon>Bacillati</taxon>
        <taxon>Bacillota</taxon>
        <taxon>Bacilli</taxon>
        <taxon>Bacillales</taxon>
        <taxon>Bacillaceae</taxon>
        <taxon>Psychrobacillus</taxon>
    </lineage>
</organism>
<dbReference type="AlphaFoldDB" id="A0A544T0J1"/>
<dbReference type="InterPro" id="IPR006276">
    <property type="entry name" value="Cobalamin-indep_Met_synthase"/>
</dbReference>
<evidence type="ECO:0000259" key="15">
    <source>
        <dbReference type="Pfam" id="PF01717"/>
    </source>
</evidence>
<dbReference type="PIRSF" id="PIRSF000382">
    <property type="entry name" value="MeTrfase_B12_ind"/>
    <property type="match status" value="1"/>
</dbReference>
<feature type="binding site" evidence="11">
    <location>
        <position position="485"/>
    </location>
    <ligand>
        <name>L-homocysteine</name>
        <dbReference type="ChEBI" id="CHEBI:58199"/>
    </ligand>
</feature>
<gene>
    <name evidence="11 17" type="primary">metE</name>
    <name evidence="17" type="ORF">FG383_14270</name>
</gene>
<evidence type="ECO:0000256" key="11">
    <source>
        <dbReference type="HAMAP-Rule" id="MF_00172"/>
    </source>
</evidence>
<comment type="catalytic activity">
    <reaction evidence="11">
        <text>5-methyltetrahydropteroyltri-L-glutamate + L-homocysteine = tetrahydropteroyltri-L-glutamate + L-methionine</text>
        <dbReference type="Rhea" id="RHEA:21196"/>
        <dbReference type="ChEBI" id="CHEBI:57844"/>
        <dbReference type="ChEBI" id="CHEBI:58140"/>
        <dbReference type="ChEBI" id="CHEBI:58199"/>
        <dbReference type="ChEBI" id="CHEBI:58207"/>
        <dbReference type="EC" id="2.1.1.14"/>
    </reaction>
</comment>
<feature type="binding site" evidence="11 12">
    <location>
        <begin position="516"/>
        <end position="517"/>
    </location>
    <ligand>
        <name>5-methyltetrahydropteroyltri-L-glutamate</name>
        <dbReference type="ChEBI" id="CHEBI:58207"/>
    </ligand>
</feature>
<comment type="caution">
    <text evidence="17">The sequence shown here is derived from an EMBL/GenBank/DDBJ whole genome shotgun (WGS) entry which is preliminary data.</text>
</comment>
<evidence type="ECO:0000259" key="16">
    <source>
        <dbReference type="Pfam" id="PF08267"/>
    </source>
</evidence>
<keyword evidence="9 11" id="KW-0862">Zinc</keyword>
<feature type="binding site" evidence="11">
    <location>
        <position position="666"/>
    </location>
    <ligand>
        <name>Zn(2+)</name>
        <dbReference type="ChEBI" id="CHEBI:29105"/>
        <note>catalytic</note>
    </ligand>
</feature>
<keyword evidence="8 11" id="KW-0677">Repeat</keyword>
<dbReference type="CDD" id="cd03312">
    <property type="entry name" value="CIMS_N_terminal_like"/>
    <property type="match status" value="1"/>
</dbReference>
<feature type="binding site" evidence="11 12">
    <location>
        <position position="485"/>
    </location>
    <ligand>
        <name>L-methionine</name>
        <dbReference type="ChEBI" id="CHEBI:57844"/>
    </ligand>
</feature>
<evidence type="ECO:0000256" key="2">
    <source>
        <dbReference type="ARBA" id="ARBA00004681"/>
    </source>
</evidence>
<evidence type="ECO:0000256" key="7">
    <source>
        <dbReference type="ARBA" id="ARBA00022723"/>
    </source>
</evidence>
<comment type="pathway">
    <text evidence="2 11">Amino-acid biosynthesis; L-methionine biosynthesis via de novo pathway; L-methionine from L-homocysteine (MetE route): step 1/1.</text>
</comment>
<evidence type="ECO:0000256" key="3">
    <source>
        <dbReference type="ARBA" id="ARBA00009553"/>
    </source>
</evidence>
<dbReference type="PANTHER" id="PTHR30519">
    <property type="entry name" value="5-METHYLTETRAHYDROPTEROYLTRIGLUTAMATE--HOMOCYSTEINE METHYLTRANSFERASE"/>
    <property type="match status" value="1"/>
</dbReference>
<feature type="binding site" evidence="11 12">
    <location>
        <position position="600"/>
    </location>
    <ligand>
        <name>L-methionine</name>
        <dbReference type="ChEBI" id="CHEBI:57844"/>
    </ligand>
</feature>
<reference evidence="17 18" key="1">
    <citation type="submission" date="2019-05" db="EMBL/GenBank/DDBJ databases">
        <title>Psychrobacillus vulpis sp. nov., a new species isolated from feces of a red fox that inhabits in The Tablas de Daimiel Natural Park, Albacete, Spain.</title>
        <authorList>
            <person name="Rodriguez M."/>
            <person name="Reina J.C."/>
            <person name="Bejar V."/>
            <person name="Llamas I."/>
        </authorList>
    </citation>
    <scope>NUCLEOTIDE SEQUENCE [LARGE SCALE GENOMIC DNA]</scope>
    <source>
        <strain evidence="17 18">NHI-2</strain>
    </source>
</reference>
<feature type="binding site" evidence="13">
    <location>
        <position position="727"/>
    </location>
    <ligand>
        <name>Zn(2+)</name>
        <dbReference type="ChEBI" id="CHEBI:29105"/>
        <label>1</label>
        <note>catalytic</note>
    </ligand>
</feature>
<dbReference type="NCBIfam" id="NF003556">
    <property type="entry name" value="PRK05222.1"/>
    <property type="match status" value="1"/>
</dbReference>
<feature type="domain" description="Cobalamin-independent methionine synthase MetE C-terminal/archaeal" evidence="15">
    <location>
        <begin position="427"/>
        <end position="749"/>
    </location>
</feature>
<dbReference type="GO" id="GO:0008270">
    <property type="term" value="F:zinc ion binding"/>
    <property type="evidence" value="ECO:0007669"/>
    <property type="project" value="InterPro"/>
</dbReference>
<feature type="binding site" evidence="11">
    <location>
        <position position="114"/>
    </location>
    <ligand>
        <name>5-methyltetrahydropteroyltri-L-glutamate</name>
        <dbReference type="ChEBI" id="CHEBI:58207"/>
    </ligand>
</feature>
<keyword evidence="4 11" id="KW-0489">Methyltransferase</keyword>
<dbReference type="Pfam" id="PF01717">
    <property type="entry name" value="Meth_synt_2"/>
    <property type="match status" value="1"/>
</dbReference>
<dbReference type="Gene3D" id="3.20.20.210">
    <property type="match status" value="2"/>
</dbReference>
<keyword evidence="6 11" id="KW-0808">Transferase</keyword>
<feature type="binding site" evidence="11">
    <location>
        <position position="606"/>
    </location>
    <ligand>
        <name>5-methyltetrahydropteroyltri-L-glutamate</name>
        <dbReference type="ChEBI" id="CHEBI:58207"/>
    </ligand>
</feature>
<feature type="binding site" evidence="11">
    <location>
        <begin position="18"/>
        <end position="21"/>
    </location>
    <ligand>
        <name>5-methyltetrahydropteroyltri-L-glutamate</name>
        <dbReference type="ChEBI" id="CHEBI:58207"/>
    </ligand>
</feature>
<proteinExistence type="inferred from homology"/>
<dbReference type="SUPFAM" id="SSF51726">
    <property type="entry name" value="UROD/MetE-like"/>
    <property type="match status" value="2"/>
</dbReference>
<feature type="binding site" evidence="11">
    <location>
        <position position="727"/>
    </location>
    <ligand>
        <name>Zn(2+)</name>
        <dbReference type="ChEBI" id="CHEBI:29105"/>
        <note>catalytic</note>
    </ligand>
</feature>
<evidence type="ECO:0000256" key="6">
    <source>
        <dbReference type="ARBA" id="ARBA00022679"/>
    </source>
</evidence>
<feature type="binding site" evidence="12">
    <location>
        <position position="119"/>
    </location>
    <ligand>
        <name>5-methyltetrahydropteroyltri-L-glutamate</name>
        <dbReference type="ChEBI" id="CHEBI:58207"/>
    </ligand>
</feature>
<dbReference type="GO" id="GO:0009086">
    <property type="term" value="P:methionine biosynthetic process"/>
    <property type="evidence" value="ECO:0007669"/>
    <property type="project" value="UniProtKB-UniRule"/>
</dbReference>
<protein>
    <recommendedName>
        <fullName evidence="11">5-methyltetrahydropteroyltriglutamate--homocysteine methyltransferase</fullName>
        <ecNumber evidence="11">2.1.1.14</ecNumber>
    </recommendedName>
    <alternativeName>
        <fullName evidence="11">Cobalamin-independent methionine synthase</fullName>
    </alternativeName>
    <alternativeName>
        <fullName evidence="11">Methionine synthase, vitamin-B12 independent isozyme</fullName>
    </alternativeName>
</protein>
<evidence type="ECO:0000256" key="10">
    <source>
        <dbReference type="ARBA" id="ARBA00023167"/>
    </source>
</evidence>
<feature type="binding site" evidence="11 12">
    <location>
        <begin position="432"/>
        <end position="434"/>
    </location>
    <ligand>
        <name>L-homocysteine</name>
        <dbReference type="ChEBI" id="CHEBI:58199"/>
    </ligand>
</feature>
<comment type="function">
    <text evidence="1 11">Catalyzes the transfer of a methyl group from 5-methyltetrahydrofolate to homocysteine resulting in methionine formation.</text>
</comment>
<feature type="binding site" evidence="13">
    <location>
        <position position="666"/>
    </location>
    <ligand>
        <name>Zn(2+)</name>
        <dbReference type="ChEBI" id="CHEBI:29105"/>
        <label>1</label>
        <note>catalytic</note>
    </ligand>
</feature>
<feature type="binding site" evidence="11 12">
    <location>
        <position position="562"/>
    </location>
    <ligand>
        <name>5-methyltetrahydropteroyltri-L-glutamate</name>
        <dbReference type="ChEBI" id="CHEBI:58207"/>
    </ligand>
</feature>
<name>A0A544T0J1_9BACI</name>
<dbReference type="Proteomes" id="UP000318937">
    <property type="component" value="Unassembled WGS sequence"/>
</dbReference>
<evidence type="ECO:0000256" key="12">
    <source>
        <dbReference type="PIRSR" id="PIRSR000382-1"/>
    </source>
</evidence>
<feature type="binding site" evidence="13">
    <location>
        <position position="642"/>
    </location>
    <ligand>
        <name>Zn(2+)</name>
        <dbReference type="ChEBI" id="CHEBI:29105"/>
        <label>1</label>
        <note>catalytic</note>
    </ligand>
</feature>
<feature type="binding site" evidence="11">
    <location>
        <position position="644"/>
    </location>
    <ligand>
        <name>Zn(2+)</name>
        <dbReference type="ChEBI" id="CHEBI:29105"/>
        <note>catalytic</note>
    </ligand>
</feature>
<evidence type="ECO:0000256" key="5">
    <source>
        <dbReference type="ARBA" id="ARBA00022605"/>
    </source>
</evidence>
<evidence type="ECO:0000313" key="18">
    <source>
        <dbReference type="Proteomes" id="UP000318937"/>
    </source>
</evidence>
<feature type="binding site" evidence="11 12">
    <location>
        <position position="600"/>
    </location>
    <ligand>
        <name>L-homocysteine</name>
        <dbReference type="ChEBI" id="CHEBI:58199"/>
    </ligand>
</feature>
<dbReference type="NCBIfam" id="TIGR01371">
    <property type="entry name" value="met_syn_B12ind"/>
    <property type="match status" value="1"/>
</dbReference>
<comment type="similarity">
    <text evidence="3 11">Belongs to the vitamin-B12 independent methionine synthase family.</text>
</comment>
<dbReference type="GO" id="GO:0032259">
    <property type="term" value="P:methylation"/>
    <property type="evidence" value="ECO:0007669"/>
    <property type="project" value="UniProtKB-KW"/>
</dbReference>
<keyword evidence="7 11" id="KW-0479">Metal-binding</keyword>
<feature type="active site" description="Proton donor" evidence="11 14">
    <location>
        <position position="695"/>
    </location>
</feature>
<dbReference type="InterPro" id="IPR002629">
    <property type="entry name" value="Met_Synth_C/arc"/>
</dbReference>
<feature type="domain" description="Cobalamin-independent methionine synthase MetE N-terminal" evidence="16">
    <location>
        <begin position="6"/>
        <end position="309"/>
    </location>
</feature>
<dbReference type="Pfam" id="PF08267">
    <property type="entry name" value="Meth_synt_1"/>
    <property type="match status" value="1"/>
</dbReference>
<evidence type="ECO:0000256" key="4">
    <source>
        <dbReference type="ARBA" id="ARBA00022603"/>
    </source>
</evidence>
<dbReference type="InterPro" id="IPR013215">
    <property type="entry name" value="Cbl-indep_Met_Synth_N"/>
</dbReference>
<evidence type="ECO:0000256" key="1">
    <source>
        <dbReference type="ARBA" id="ARBA00002777"/>
    </source>
</evidence>
<accession>A0A544T0J1</accession>
<feature type="binding site" evidence="11 12">
    <location>
        <begin position="432"/>
        <end position="434"/>
    </location>
    <ligand>
        <name>L-methionine</name>
        <dbReference type="ChEBI" id="CHEBI:57844"/>
    </ligand>
</feature>
<comment type="cofactor">
    <cofactor evidence="11">
        <name>Zn(2+)</name>
        <dbReference type="ChEBI" id="CHEBI:29105"/>
    </cofactor>
    <text evidence="11">Binds 1 zinc ion per subunit.</text>
</comment>
<evidence type="ECO:0000256" key="8">
    <source>
        <dbReference type="ARBA" id="ARBA00022737"/>
    </source>
</evidence>
<dbReference type="EC" id="2.1.1.14" evidence="11"/>
<dbReference type="OrthoDB" id="244285at2"/>
<comment type="cofactor">
    <cofactor evidence="13">
        <name>Zn(2+)</name>
        <dbReference type="ChEBI" id="CHEBI:29105"/>
    </cofactor>
    <text evidence="13">Binds 2 Zn(2+) ions per subunit.</text>
</comment>
<dbReference type="CDD" id="cd03311">
    <property type="entry name" value="CIMS_C_terminal_like"/>
    <property type="match status" value="1"/>
</dbReference>
<keyword evidence="10 11" id="KW-0486">Methionine biosynthesis</keyword>
<keyword evidence="5 11" id="KW-0028">Amino-acid biosynthesis</keyword>
<dbReference type="InterPro" id="IPR038071">
    <property type="entry name" value="UROD/MetE-like_sf"/>
</dbReference>